<dbReference type="InterPro" id="IPR011385">
    <property type="entry name" value="Site-sp_rcmbase"/>
</dbReference>
<keyword evidence="1" id="KW-1133">Transmembrane helix</keyword>
<evidence type="ECO:0000313" key="3">
    <source>
        <dbReference type="Proteomes" id="UP000294829"/>
    </source>
</evidence>
<keyword evidence="1" id="KW-0812">Transmembrane</keyword>
<feature type="transmembrane region" description="Helical" evidence="1">
    <location>
        <begin position="594"/>
        <end position="619"/>
    </location>
</feature>
<dbReference type="Pfam" id="PF10136">
    <property type="entry name" value="SpecificRecomb"/>
    <property type="match status" value="1"/>
</dbReference>
<dbReference type="EMBL" id="SMYL01000013">
    <property type="protein sequence ID" value="TDK61354.1"/>
    <property type="molecule type" value="Genomic_DNA"/>
</dbReference>
<dbReference type="PIRSF" id="PIRSF015380">
    <property type="entry name" value="Site-sp_rcmb"/>
    <property type="match status" value="1"/>
</dbReference>
<name>A0A4R5VRJ8_9BURK</name>
<feature type="transmembrane region" description="Helical" evidence="1">
    <location>
        <begin position="429"/>
        <end position="451"/>
    </location>
</feature>
<sequence length="660" mass="74694">MDTLLEQIAGAEISSDTTLLRELIAAIRPNKASNIALASDRLRALCFLLSTKPEYAAALRQYLIAVVSERKLVHLCTDTGITLSEGFWAAAWQRALYKILPPLTNDSYLRDVFGTLFNQVDDHRWIHGVDEKIWMDLIQLLDFQVSRARVRPDGIVNELLSAMQVLSYRISAIGLESELVRNYPDIERYESPFLRQNDEINDYITEYRNWLRDHSTEHRDSQQIEVLLAQCEEVVVKIRRTATHQGVSVSLTRLLLRVTQSIARLRIMLELIEAPNKDHALLTGFRLFKELVYADNRKYSIGELIETNTHLLTMQVTEHAGRSGEHYVASNRREWLEMLRSASGAGFIVGFMAMIKILFSKLLLAPFGFAFLYSLNYSLGFMFVHVLHFTIATKQPAMTAALIAKSLDQSKKNLDDLCELVVQVIRTQFIAILGNVMIAMPTAYAIAWAWYGATGHHFIDPTKAHHLLEELNPFASLALFHAAIAGVCLFLSGLISGYYDNKASYNHIPQRLMQLSSMNWLFGVARWQRMTTYIGNNLGALAGNFFFGIMLGSIGQIGVFLGLPIDIRHITFSSANFAFALVGLDHQLTWQVWVISLVGIATIGIVNLAVSFSLALFVAMRSRHVSFEQTGELMGLLWKRFIKHGREFFFPPKEVDNLDQ</sequence>
<reference evidence="2 3" key="1">
    <citation type="submission" date="2019-03" db="EMBL/GenBank/DDBJ databases">
        <title>Sapientia aquatica gen. nov., sp. nov., isolated from a crater lake.</title>
        <authorList>
            <person name="Felfoldi T."/>
            <person name="Szabo A."/>
            <person name="Toth E."/>
            <person name="Schumann P."/>
            <person name="Keki Z."/>
            <person name="Marialigeti K."/>
            <person name="Mathe I."/>
        </authorList>
    </citation>
    <scope>NUCLEOTIDE SEQUENCE [LARGE SCALE GENOMIC DNA]</scope>
    <source>
        <strain evidence="2 3">SA-152</strain>
    </source>
</reference>
<protein>
    <submittedName>
        <fullName evidence="2">Recombinase</fullName>
    </submittedName>
</protein>
<dbReference type="OrthoDB" id="5688397at2"/>
<feature type="transmembrane region" description="Helical" evidence="1">
    <location>
        <begin position="370"/>
        <end position="391"/>
    </location>
</feature>
<keyword evidence="1" id="KW-0472">Membrane</keyword>
<proteinExistence type="predicted"/>
<organism evidence="2 3">
    <name type="scientific">Sapientia aquatica</name>
    <dbReference type="NCBI Taxonomy" id="1549640"/>
    <lineage>
        <taxon>Bacteria</taxon>
        <taxon>Pseudomonadati</taxon>
        <taxon>Pseudomonadota</taxon>
        <taxon>Betaproteobacteria</taxon>
        <taxon>Burkholderiales</taxon>
        <taxon>Oxalobacteraceae</taxon>
        <taxon>Sapientia</taxon>
    </lineage>
</organism>
<comment type="caution">
    <text evidence="2">The sequence shown here is derived from an EMBL/GenBank/DDBJ whole genome shotgun (WGS) entry which is preliminary data.</text>
</comment>
<dbReference type="AlphaFoldDB" id="A0A4R5VRJ8"/>
<dbReference type="Proteomes" id="UP000294829">
    <property type="component" value="Unassembled WGS sequence"/>
</dbReference>
<gene>
    <name evidence="2" type="ORF">E2I14_17150</name>
</gene>
<evidence type="ECO:0000256" key="1">
    <source>
        <dbReference type="SAM" id="Phobius"/>
    </source>
</evidence>
<feature type="transmembrane region" description="Helical" evidence="1">
    <location>
        <begin position="471"/>
        <end position="499"/>
    </location>
</feature>
<evidence type="ECO:0000313" key="2">
    <source>
        <dbReference type="EMBL" id="TDK61354.1"/>
    </source>
</evidence>
<feature type="transmembrane region" description="Helical" evidence="1">
    <location>
        <begin position="540"/>
        <end position="563"/>
    </location>
</feature>
<accession>A0A4R5VRJ8</accession>
<keyword evidence="3" id="KW-1185">Reference proteome</keyword>